<reference evidence="1 2" key="1">
    <citation type="journal article" date="2015" name="Int. J. Syst. Evol. Microbiol.">
        <title>Sphingomonas hengshuiensis sp. nov., isolated from lake wetland.</title>
        <authorList>
            <person name="Wei S."/>
            <person name="Wang T."/>
            <person name="Liu H."/>
            <person name="Zhang C."/>
            <person name="Guo J."/>
            <person name="Wang Q."/>
            <person name="Liang K."/>
            <person name="Zhang Z."/>
        </authorList>
    </citation>
    <scope>NUCLEOTIDE SEQUENCE [LARGE SCALE GENOMIC DNA]</scope>
    <source>
        <strain evidence="1 2">WHSC-8</strain>
    </source>
</reference>
<dbReference type="RefSeq" id="WP_044333521.1">
    <property type="nucleotide sequence ID" value="NZ_CP010836.1"/>
</dbReference>
<protein>
    <submittedName>
        <fullName evidence="1">Uncharacterized protein</fullName>
    </submittedName>
</protein>
<proteinExistence type="predicted"/>
<gene>
    <name evidence="1" type="ORF">TS85_15775</name>
</gene>
<dbReference type="EMBL" id="CP010836">
    <property type="protein sequence ID" value="AJP72937.1"/>
    <property type="molecule type" value="Genomic_DNA"/>
</dbReference>
<evidence type="ECO:0000313" key="2">
    <source>
        <dbReference type="Proteomes" id="UP000032300"/>
    </source>
</evidence>
<keyword evidence="2" id="KW-1185">Reference proteome</keyword>
<reference evidence="1 2" key="2">
    <citation type="submission" date="2015-02" db="EMBL/GenBank/DDBJ databases">
        <title>The complete genome of Sphingomonas hengshuiensis sp. WHSC-8 isolated from soil of Hengshui Lake.</title>
        <authorList>
            <person name="Wei S."/>
            <person name="Guo J."/>
            <person name="Su C."/>
            <person name="Wu R."/>
            <person name="Zhang Z."/>
            <person name="Liang K."/>
            <person name="Li H."/>
            <person name="Wang T."/>
            <person name="Liu H."/>
            <person name="Zhang C."/>
            <person name="Li Z."/>
            <person name="Wang Q."/>
            <person name="Meng J."/>
        </authorList>
    </citation>
    <scope>NUCLEOTIDE SEQUENCE [LARGE SCALE GENOMIC DNA]</scope>
    <source>
        <strain evidence="1 2">WHSC-8</strain>
    </source>
</reference>
<dbReference type="Proteomes" id="UP000032300">
    <property type="component" value="Chromosome"/>
</dbReference>
<organism evidence="1 2">
    <name type="scientific">Sphingomonas hengshuiensis</name>
    <dbReference type="NCBI Taxonomy" id="1609977"/>
    <lineage>
        <taxon>Bacteria</taxon>
        <taxon>Pseudomonadati</taxon>
        <taxon>Pseudomonadota</taxon>
        <taxon>Alphaproteobacteria</taxon>
        <taxon>Sphingomonadales</taxon>
        <taxon>Sphingomonadaceae</taxon>
        <taxon>Sphingomonas</taxon>
    </lineage>
</organism>
<dbReference type="KEGG" id="sphi:TS85_15775"/>
<evidence type="ECO:0000313" key="1">
    <source>
        <dbReference type="EMBL" id="AJP72937.1"/>
    </source>
</evidence>
<name>A0A7U4JA31_9SPHN</name>
<dbReference type="AlphaFoldDB" id="A0A7U4JA31"/>
<accession>A0A7U4JA31</accession>
<sequence>MRVLMIADEYFTAAVRPAMGADPVWLGLDLAANPEQRPIARAKREKRAPKLWRRLSGNHARGRCGAF</sequence>